<dbReference type="InterPro" id="IPR032331">
    <property type="entry name" value="DUF4856"/>
</dbReference>
<organism evidence="1">
    <name type="scientific">Flagellimonas sp. MMG031</name>
    <dbReference type="NCBI Taxonomy" id="3158549"/>
    <lineage>
        <taxon>Bacteria</taxon>
        <taxon>Pseudomonadati</taxon>
        <taxon>Bacteroidota</taxon>
        <taxon>Flavobacteriia</taxon>
        <taxon>Flavobacteriales</taxon>
        <taxon>Flavobacteriaceae</taxon>
        <taxon>Flagellimonas</taxon>
    </lineage>
</organism>
<dbReference type="AlphaFoldDB" id="A0AAU7MWM8"/>
<dbReference type="KEGG" id="fld:ABNE31_14535"/>
<dbReference type="Pfam" id="PF16148">
    <property type="entry name" value="DUF4856"/>
    <property type="match status" value="1"/>
</dbReference>
<name>A0AAU7MWM8_9FLAO</name>
<dbReference type="EMBL" id="CP157804">
    <property type="protein sequence ID" value="XBQ22813.1"/>
    <property type="molecule type" value="Genomic_DNA"/>
</dbReference>
<accession>A0AAU7MWM8</accession>
<dbReference type="PROSITE" id="PS51257">
    <property type="entry name" value="PROKAR_LIPOPROTEIN"/>
    <property type="match status" value="1"/>
</dbReference>
<protein>
    <submittedName>
        <fullName evidence="1">DUF4856 domain-containing protein</fullName>
    </submittedName>
</protein>
<evidence type="ECO:0000313" key="1">
    <source>
        <dbReference type="EMBL" id="XBQ22813.1"/>
    </source>
</evidence>
<gene>
    <name evidence="1" type="ORF">ABNE31_14535</name>
</gene>
<proteinExistence type="predicted"/>
<dbReference type="RefSeq" id="WP_349351642.1">
    <property type="nucleotide sequence ID" value="NZ_CP157804.1"/>
</dbReference>
<reference evidence="1" key="1">
    <citation type="submission" date="2024-05" db="EMBL/GenBank/DDBJ databases">
        <title>Draft Genome Sequences of Flagellimonas sp. MMG031 and Marinobacter sp. MMG032 Isolated from the dinoflagellate Symbiodinium pilosum.</title>
        <authorList>
            <person name="Shikuma N.J."/>
            <person name="Farrell M.V."/>
        </authorList>
    </citation>
    <scope>NUCLEOTIDE SEQUENCE</scope>
    <source>
        <strain evidence="1">MMG031</strain>
    </source>
</reference>
<sequence length="407" mass="45068">MISRQIMGAVMILTVLSSCSNDSSNEVDPIIAIDNPETYVFDRNGESSVYFGGQTTRILMSEEIIAKLMDETTTAEILNSMYAHEEAGADFTNADLNASNKNLKGKTAASFDFYSNNATDQALIRADFENWIQVQVDEVYPNWNTAASAGVAGQIADGSSTRYVTGKGLEMNQLFNKSLIGALMVDQILNNYISDGYLDAGNQKSDNDDEILEDGSNYTTMEHYWDEAYGYAFGTSQNLADPLPTIGEDDNFLNKYIGRVESDDDFAGIADEIYQAFKLGRAAIVAKDYEVRDDQAQVLRQLISEIIGIRAVYYLQQGKNALEQETPDYGAAFHDLSEGYGFVYSLQFTRVPNSNEPYFNKAEVDALLEDLLDDGANGLWDVTPETLDTLSISIAERFEFTLEQAAD</sequence>